<gene>
    <name evidence="2" type="ORF">SAMN05421869_102457</name>
</gene>
<dbReference type="STRING" id="633440.SAMN05421869_102457"/>
<accession>A0A1G8D2Q7</accession>
<dbReference type="Proteomes" id="UP000199202">
    <property type="component" value="Unassembled WGS sequence"/>
</dbReference>
<dbReference type="InterPro" id="IPR008773">
    <property type="entry name" value="PhnI"/>
</dbReference>
<dbReference type="PIRSF" id="PIRSF007313">
    <property type="entry name" value="PhnI"/>
    <property type="match status" value="1"/>
</dbReference>
<dbReference type="RefSeq" id="WP_090929737.1">
    <property type="nucleotide sequence ID" value="NZ_FNDJ01000002.1"/>
</dbReference>
<sequence length="403" mass="43893">MGYSGASGGHEAVLAAEKLVERRRYGGASAWLGIDQITGRLGLAVDRVMGEGGLWAPELAARALRQAEGDVQEAAQLIRAHRSTVPRVAYSEPVHADELRISRRISPAFRNPPGSQLLGRTLDYVGRLLDLMPEDQARARLQAADPSPEPVPAAHDLTANGHPTANDHVTANGHPTANDHVTGNGHEAGGHDGGAHGDPRRPPRLLRLLRSMGMVVDRRTEGDPEPYDITRAPIRPGVPRSARLTAMARAETGALVHLWYANTFQPGRHNHEFPGEVRHGALPVRVRHPLTGAPVTVTEVRVTEVETIDDLDRAEEDRSRLDLGYGMCFGHNERKAIAMAGLDLLVHRDAGRTGVEQEVLLTLDGIEASGFLEHLKLPHYVDFRSVLDRKRAVRAAMEEAVAR</sequence>
<feature type="compositionally biased region" description="Polar residues" evidence="1">
    <location>
        <begin position="161"/>
        <end position="181"/>
    </location>
</feature>
<proteinExistence type="predicted"/>
<reference evidence="2 3" key="1">
    <citation type="submission" date="2016-10" db="EMBL/GenBank/DDBJ databases">
        <authorList>
            <person name="de Groot N.N."/>
        </authorList>
    </citation>
    <scope>NUCLEOTIDE SEQUENCE [LARGE SCALE GENOMIC DNA]</scope>
    <source>
        <strain evidence="2 3">CGMCC 4.6533</strain>
    </source>
</reference>
<organism evidence="2 3">
    <name type="scientific">Nonomuraea jiangxiensis</name>
    <dbReference type="NCBI Taxonomy" id="633440"/>
    <lineage>
        <taxon>Bacteria</taxon>
        <taxon>Bacillati</taxon>
        <taxon>Actinomycetota</taxon>
        <taxon>Actinomycetes</taxon>
        <taxon>Streptosporangiales</taxon>
        <taxon>Streptosporangiaceae</taxon>
        <taxon>Nonomuraea</taxon>
    </lineage>
</organism>
<evidence type="ECO:0000256" key="1">
    <source>
        <dbReference type="SAM" id="MobiDB-lite"/>
    </source>
</evidence>
<evidence type="ECO:0000313" key="3">
    <source>
        <dbReference type="Proteomes" id="UP000199202"/>
    </source>
</evidence>
<feature type="region of interest" description="Disordered" evidence="1">
    <location>
        <begin position="140"/>
        <end position="203"/>
    </location>
</feature>
<dbReference type="AlphaFoldDB" id="A0A1G8D2Q7"/>
<dbReference type="OrthoDB" id="9790536at2"/>
<dbReference type="GO" id="GO:0019634">
    <property type="term" value="P:organic phosphonate metabolic process"/>
    <property type="evidence" value="ECO:0007669"/>
    <property type="project" value="InterPro"/>
</dbReference>
<protein>
    <submittedName>
        <fullName evidence="2">Alpha-D-ribose 1-methylphosphonate 5-triphosphate synthase subunit PhnI</fullName>
    </submittedName>
</protein>
<evidence type="ECO:0000313" key="2">
    <source>
        <dbReference type="EMBL" id="SDH52068.1"/>
    </source>
</evidence>
<dbReference type="Pfam" id="PF05861">
    <property type="entry name" value="PhnI"/>
    <property type="match status" value="1"/>
</dbReference>
<feature type="compositionally biased region" description="Basic and acidic residues" evidence="1">
    <location>
        <begin position="188"/>
        <end position="201"/>
    </location>
</feature>
<keyword evidence="3" id="KW-1185">Reference proteome</keyword>
<dbReference type="EMBL" id="FNDJ01000002">
    <property type="protein sequence ID" value="SDH52068.1"/>
    <property type="molecule type" value="Genomic_DNA"/>
</dbReference>
<name>A0A1G8D2Q7_9ACTN</name>